<accession>A0A7I7YLT3</accession>
<dbReference type="EMBL" id="AP022613">
    <property type="protein sequence ID" value="BBZ42307.1"/>
    <property type="molecule type" value="Genomic_DNA"/>
</dbReference>
<keyword evidence="2" id="KW-1185">Reference proteome</keyword>
<organism evidence="1 2">
    <name type="scientific">Mycobacterium conspicuum</name>
    <dbReference type="NCBI Taxonomy" id="44010"/>
    <lineage>
        <taxon>Bacteria</taxon>
        <taxon>Bacillati</taxon>
        <taxon>Actinomycetota</taxon>
        <taxon>Actinomycetes</taxon>
        <taxon>Mycobacteriales</taxon>
        <taxon>Mycobacteriaceae</taxon>
        <taxon>Mycobacterium</taxon>
    </lineage>
</organism>
<evidence type="ECO:0000313" key="2">
    <source>
        <dbReference type="Proteomes" id="UP000467385"/>
    </source>
</evidence>
<protein>
    <submittedName>
        <fullName evidence="1">Uncharacterized protein</fullName>
    </submittedName>
</protein>
<evidence type="ECO:0000313" key="1">
    <source>
        <dbReference type="EMBL" id="BBZ42307.1"/>
    </source>
</evidence>
<dbReference type="Proteomes" id="UP000467385">
    <property type="component" value="Chromosome"/>
</dbReference>
<reference evidence="1 2" key="1">
    <citation type="journal article" date="2019" name="Emerg. Microbes Infect.">
        <title>Comprehensive subspecies identification of 175 nontuberculous mycobacteria species based on 7547 genomic profiles.</title>
        <authorList>
            <person name="Matsumoto Y."/>
            <person name="Kinjo T."/>
            <person name="Motooka D."/>
            <person name="Nabeya D."/>
            <person name="Jung N."/>
            <person name="Uechi K."/>
            <person name="Horii T."/>
            <person name="Iida T."/>
            <person name="Fujita J."/>
            <person name="Nakamura S."/>
        </authorList>
    </citation>
    <scope>NUCLEOTIDE SEQUENCE [LARGE SCALE GENOMIC DNA]</scope>
    <source>
        <strain evidence="1 2">JCM 14738</strain>
    </source>
</reference>
<proteinExistence type="predicted"/>
<gene>
    <name evidence="1" type="ORF">MCNS_53700</name>
</gene>
<dbReference type="AlphaFoldDB" id="A0A7I7YLT3"/>
<sequence length="72" mass="7471">MAGREKHGNPTQIHCASSHFDAELGSAGCAGGNRGQEWPEDDKLSYSGVAAVPHEGQEASVRSNHAAAARSL</sequence>
<name>A0A7I7YLT3_9MYCO</name>